<dbReference type="AlphaFoldDB" id="A0A1H1DTF6"/>
<dbReference type="CDD" id="cd03310">
    <property type="entry name" value="CIMS_like"/>
    <property type="match status" value="1"/>
</dbReference>
<evidence type="ECO:0000259" key="2">
    <source>
        <dbReference type="Pfam" id="PF01717"/>
    </source>
</evidence>
<dbReference type="RefSeq" id="WP_092523566.1">
    <property type="nucleotide sequence ID" value="NZ_FNKO01000002.1"/>
</dbReference>
<gene>
    <name evidence="3" type="ORF">SAMN04489718_2205</name>
</gene>
<accession>A0A1H1DTF6</accession>
<evidence type="ECO:0000256" key="1">
    <source>
        <dbReference type="SAM" id="MobiDB-lite"/>
    </source>
</evidence>
<protein>
    <submittedName>
        <fullName evidence="3">Cobalamin-independent synthase, Catalytic domain</fullName>
    </submittedName>
</protein>
<keyword evidence="4" id="KW-1185">Reference proteome</keyword>
<proteinExistence type="predicted"/>
<name>A0A1H1DTF6_9ACTN</name>
<evidence type="ECO:0000313" key="4">
    <source>
        <dbReference type="Proteomes" id="UP000199301"/>
    </source>
</evidence>
<dbReference type="InterPro" id="IPR002629">
    <property type="entry name" value="Met_Synth_C/arc"/>
</dbReference>
<reference evidence="4" key="1">
    <citation type="submission" date="2016-10" db="EMBL/GenBank/DDBJ databases">
        <authorList>
            <person name="Varghese N."/>
            <person name="Submissions S."/>
        </authorList>
    </citation>
    <scope>NUCLEOTIDE SEQUENCE [LARGE SCALE GENOMIC DNA]</scope>
    <source>
        <strain evidence="4">DSM 45459</strain>
    </source>
</reference>
<dbReference type="InterPro" id="IPR038071">
    <property type="entry name" value="UROD/MetE-like_sf"/>
</dbReference>
<sequence>MTQQPWKPGTATAIGSMPGTDSSEAARIVTGELPELTPVPELPARGVGGDVIGHTAGMLRDLAVQVVPSGYRVARVAGRDHRRALDLLRWDLDAVEAATAGDTEPRLIKLQIAGPWTLSAGIELERGHRVMTDHGALRDFSEALVEGVREYVEQLATRTGGRVLLQLDEPTLPAVLAGDLPTPSDYGTVPAVPEPDAERLLSDVITRLGEATAGPVLVHCCAQRPPVRLLHRAGAGVIGLDTAVLGSPEGELAQEIGDAWDRGIALMLGMVPTVEPAREPGLRELAEPARRFVNDLGFSERVLAEQVLPTPVCGLAGASPRWAHRALELSRELGKMLQEDTAQN</sequence>
<dbReference type="GO" id="GO:0009086">
    <property type="term" value="P:methionine biosynthetic process"/>
    <property type="evidence" value="ECO:0007669"/>
    <property type="project" value="InterPro"/>
</dbReference>
<dbReference type="Proteomes" id="UP000199301">
    <property type="component" value="Unassembled WGS sequence"/>
</dbReference>
<dbReference type="Gene3D" id="3.20.20.210">
    <property type="match status" value="1"/>
</dbReference>
<dbReference type="SUPFAM" id="SSF51726">
    <property type="entry name" value="UROD/MetE-like"/>
    <property type="match status" value="1"/>
</dbReference>
<evidence type="ECO:0000313" key="3">
    <source>
        <dbReference type="EMBL" id="SDQ79196.1"/>
    </source>
</evidence>
<dbReference type="Pfam" id="PF01717">
    <property type="entry name" value="Meth_synt_2"/>
    <property type="match status" value="1"/>
</dbReference>
<organism evidence="3 4">
    <name type="scientific">Actinopolyspora saharensis</name>
    <dbReference type="NCBI Taxonomy" id="995062"/>
    <lineage>
        <taxon>Bacteria</taxon>
        <taxon>Bacillati</taxon>
        <taxon>Actinomycetota</taxon>
        <taxon>Actinomycetes</taxon>
        <taxon>Actinopolysporales</taxon>
        <taxon>Actinopolysporaceae</taxon>
        <taxon>Actinopolyspora</taxon>
    </lineage>
</organism>
<feature type="domain" description="Cobalamin-independent methionine synthase MetE C-terminal/archaeal" evidence="2">
    <location>
        <begin position="10"/>
        <end position="333"/>
    </location>
</feature>
<dbReference type="EMBL" id="FNKO01000002">
    <property type="protein sequence ID" value="SDQ79196.1"/>
    <property type="molecule type" value="Genomic_DNA"/>
</dbReference>
<dbReference type="OrthoDB" id="5242426at2"/>
<dbReference type="STRING" id="995062.SAMN04489718_2205"/>
<dbReference type="GO" id="GO:0003871">
    <property type="term" value="F:5-methyltetrahydropteroyltriglutamate-homocysteine S-methyltransferase activity"/>
    <property type="evidence" value="ECO:0007669"/>
    <property type="project" value="InterPro"/>
</dbReference>
<feature type="region of interest" description="Disordered" evidence="1">
    <location>
        <begin position="1"/>
        <end position="22"/>
    </location>
</feature>
<dbReference type="GO" id="GO:0008270">
    <property type="term" value="F:zinc ion binding"/>
    <property type="evidence" value="ECO:0007669"/>
    <property type="project" value="InterPro"/>
</dbReference>